<reference evidence="2 3" key="1">
    <citation type="submission" date="2020-08" db="EMBL/GenBank/DDBJ databases">
        <title>Sequencing the genomes of 1000 actinobacteria strains.</title>
        <authorList>
            <person name="Klenk H.-P."/>
        </authorList>
    </citation>
    <scope>NUCLEOTIDE SEQUENCE [LARGE SCALE GENOMIC DNA]</scope>
    <source>
        <strain evidence="2 3">DSM 102030</strain>
    </source>
</reference>
<dbReference type="Proteomes" id="UP000523007">
    <property type="component" value="Unassembled WGS sequence"/>
</dbReference>
<evidence type="ECO:0000313" key="3">
    <source>
        <dbReference type="Proteomes" id="UP000523007"/>
    </source>
</evidence>
<accession>A0A7W7W275</accession>
<proteinExistence type="predicted"/>
<name>A0A7W7W275_9ACTN</name>
<gene>
    <name evidence="2" type="ORF">F4561_001195</name>
</gene>
<dbReference type="AlphaFoldDB" id="A0A7W7W275"/>
<protein>
    <submittedName>
        <fullName evidence="2">Uncharacterized protein</fullName>
    </submittedName>
</protein>
<comment type="caution">
    <text evidence="2">The sequence shown here is derived from an EMBL/GenBank/DDBJ whole genome shotgun (WGS) entry which is preliminary data.</text>
</comment>
<organism evidence="2 3">
    <name type="scientific">Lipingzhangella halophila</name>
    <dbReference type="NCBI Taxonomy" id="1783352"/>
    <lineage>
        <taxon>Bacteria</taxon>
        <taxon>Bacillati</taxon>
        <taxon>Actinomycetota</taxon>
        <taxon>Actinomycetes</taxon>
        <taxon>Streptosporangiales</taxon>
        <taxon>Nocardiopsidaceae</taxon>
        <taxon>Lipingzhangella</taxon>
    </lineage>
</organism>
<sequence>MSEQPTGTHEEKKATVAIRVSPGSSSNSTRWSR</sequence>
<dbReference type="EMBL" id="JACHJT010000001">
    <property type="protein sequence ID" value="MBB4930375.1"/>
    <property type="molecule type" value="Genomic_DNA"/>
</dbReference>
<feature type="region of interest" description="Disordered" evidence="1">
    <location>
        <begin position="1"/>
        <end position="33"/>
    </location>
</feature>
<keyword evidence="3" id="KW-1185">Reference proteome</keyword>
<evidence type="ECO:0000313" key="2">
    <source>
        <dbReference type="EMBL" id="MBB4930375.1"/>
    </source>
</evidence>
<feature type="compositionally biased region" description="Polar residues" evidence="1">
    <location>
        <begin position="22"/>
        <end position="33"/>
    </location>
</feature>
<evidence type="ECO:0000256" key="1">
    <source>
        <dbReference type="SAM" id="MobiDB-lite"/>
    </source>
</evidence>